<dbReference type="PANTHER" id="PTHR30346">
    <property type="entry name" value="TRANSCRIPTIONAL DUAL REGULATOR HCAR-RELATED"/>
    <property type="match status" value="1"/>
</dbReference>
<evidence type="ECO:0000256" key="2">
    <source>
        <dbReference type="ARBA" id="ARBA00023015"/>
    </source>
</evidence>
<feature type="domain" description="HTH lysR-type" evidence="5">
    <location>
        <begin position="8"/>
        <end position="65"/>
    </location>
</feature>
<evidence type="ECO:0000256" key="3">
    <source>
        <dbReference type="ARBA" id="ARBA00023125"/>
    </source>
</evidence>
<proteinExistence type="inferred from homology"/>
<keyword evidence="3" id="KW-0238">DNA-binding</keyword>
<dbReference type="GO" id="GO:0032993">
    <property type="term" value="C:protein-DNA complex"/>
    <property type="evidence" value="ECO:0007669"/>
    <property type="project" value="TreeGrafter"/>
</dbReference>
<dbReference type="EMBL" id="CP001681">
    <property type="protein sequence ID" value="ACU04625.1"/>
    <property type="molecule type" value="Genomic_DNA"/>
</dbReference>
<evidence type="ECO:0000259" key="5">
    <source>
        <dbReference type="PROSITE" id="PS50931"/>
    </source>
</evidence>
<dbReference type="KEGG" id="phe:Phep_2421"/>
<dbReference type="InterPro" id="IPR000847">
    <property type="entry name" value="LysR_HTH_N"/>
</dbReference>
<dbReference type="Pfam" id="PF03466">
    <property type="entry name" value="LysR_substrate"/>
    <property type="match status" value="1"/>
</dbReference>
<dbReference type="OrthoDB" id="9803735at2"/>
<organism evidence="6 7">
    <name type="scientific">Pedobacter heparinus (strain ATCC 13125 / DSM 2366 / CIP 104194 / JCM 7457 / NBRC 12017 / NCIMB 9290 / NRRL B-14731 / HIM 762-3)</name>
    <dbReference type="NCBI Taxonomy" id="485917"/>
    <lineage>
        <taxon>Bacteria</taxon>
        <taxon>Pseudomonadati</taxon>
        <taxon>Bacteroidota</taxon>
        <taxon>Sphingobacteriia</taxon>
        <taxon>Sphingobacteriales</taxon>
        <taxon>Sphingobacteriaceae</taxon>
        <taxon>Pedobacter</taxon>
    </lineage>
</organism>
<evidence type="ECO:0000256" key="4">
    <source>
        <dbReference type="ARBA" id="ARBA00023163"/>
    </source>
</evidence>
<dbReference type="AlphaFoldDB" id="C6XZC9"/>
<keyword evidence="7" id="KW-1185">Reference proteome</keyword>
<dbReference type="RefSeq" id="WP_015808237.1">
    <property type="nucleotide sequence ID" value="NC_013061.1"/>
</dbReference>
<dbReference type="HOGENOM" id="CLU_039613_6_1_10"/>
<dbReference type="InterPro" id="IPR036390">
    <property type="entry name" value="WH_DNA-bd_sf"/>
</dbReference>
<dbReference type="GO" id="GO:0003700">
    <property type="term" value="F:DNA-binding transcription factor activity"/>
    <property type="evidence" value="ECO:0007669"/>
    <property type="project" value="InterPro"/>
</dbReference>
<dbReference type="PANTHER" id="PTHR30346:SF0">
    <property type="entry name" value="HCA OPERON TRANSCRIPTIONAL ACTIVATOR HCAR"/>
    <property type="match status" value="1"/>
</dbReference>
<dbReference type="InterPro" id="IPR036388">
    <property type="entry name" value="WH-like_DNA-bd_sf"/>
</dbReference>
<dbReference type="eggNOG" id="COG0583">
    <property type="taxonomic scope" value="Bacteria"/>
</dbReference>
<sequence>MISFANQIELRHLVYFKMLAEELHYRKAAEKLFISQSALSQQIKQLEQLIQISLFDRSNKKVALSESGKSLYKDAVQVLNKVESALTNLELIKIGNTGQLRIGFVASAMQSVLPGLLKNFHKECPNIKFQLDELNNREQLMALKNEELDLGFMRSNHVDAGYDIRSVYKETFSLVLPQNHPINAETFINIGQFREEPFILFPNDQSQLYYQQIINLCADQGFAPKIAHRSIHAPTIFKLVEYGMGVSVIPTSLAHTENKEIKFIELKKITQRTELYAVWKKKSQNPALPHLLEMLINFTV</sequence>
<dbReference type="Gene3D" id="3.40.190.10">
    <property type="entry name" value="Periplasmic binding protein-like II"/>
    <property type="match status" value="2"/>
</dbReference>
<dbReference type="FunFam" id="1.10.10.10:FF:000001">
    <property type="entry name" value="LysR family transcriptional regulator"/>
    <property type="match status" value="1"/>
</dbReference>
<dbReference type="Pfam" id="PF00126">
    <property type="entry name" value="HTH_1"/>
    <property type="match status" value="1"/>
</dbReference>
<accession>C6XZC9</accession>
<evidence type="ECO:0000313" key="7">
    <source>
        <dbReference type="Proteomes" id="UP000000852"/>
    </source>
</evidence>
<name>C6XZC9_PEDHD</name>
<keyword evidence="4" id="KW-0804">Transcription</keyword>
<dbReference type="SUPFAM" id="SSF53850">
    <property type="entry name" value="Periplasmic binding protein-like II"/>
    <property type="match status" value="1"/>
</dbReference>
<reference evidence="6 7" key="1">
    <citation type="journal article" date="2009" name="Stand. Genomic Sci.">
        <title>Complete genome sequence of Pedobacter heparinus type strain (HIM 762-3).</title>
        <authorList>
            <person name="Han C."/>
            <person name="Spring S."/>
            <person name="Lapidus A."/>
            <person name="Del Rio T.G."/>
            <person name="Tice H."/>
            <person name="Copeland A."/>
            <person name="Cheng J.F."/>
            <person name="Lucas S."/>
            <person name="Chen F."/>
            <person name="Nolan M."/>
            <person name="Bruce D."/>
            <person name="Goodwin L."/>
            <person name="Pitluck S."/>
            <person name="Ivanova N."/>
            <person name="Mavromatis K."/>
            <person name="Mikhailova N."/>
            <person name="Pati A."/>
            <person name="Chen A."/>
            <person name="Palaniappan K."/>
            <person name="Land M."/>
            <person name="Hauser L."/>
            <person name="Chang Y.J."/>
            <person name="Jeffries C.C."/>
            <person name="Saunders E."/>
            <person name="Chertkov O."/>
            <person name="Brettin T."/>
            <person name="Goker M."/>
            <person name="Rohde M."/>
            <person name="Bristow J."/>
            <person name="Eisen J.A."/>
            <person name="Markowitz V."/>
            <person name="Hugenholtz P."/>
            <person name="Kyrpides N.C."/>
            <person name="Klenk H.P."/>
            <person name="Detter J.C."/>
        </authorList>
    </citation>
    <scope>NUCLEOTIDE SEQUENCE [LARGE SCALE GENOMIC DNA]</scope>
    <source>
        <strain evidence="7">ATCC 13125 / DSM 2366 / CIP 104194 / JCM 7457 / NBRC 12017 / NCIMB 9290 / NRRL B-14731 / HIM 762-3</strain>
    </source>
</reference>
<dbReference type="PROSITE" id="PS50931">
    <property type="entry name" value="HTH_LYSR"/>
    <property type="match status" value="1"/>
</dbReference>
<dbReference type="GO" id="GO:0003677">
    <property type="term" value="F:DNA binding"/>
    <property type="evidence" value="ECO:0007669"/>
    <property type="project" value="UniProtKB-KW"/>
</dbReference>
<protein>
    <submittedName>
        <fullName evidence="6">LysR substrate-binding</fullName>
    </submittedName>
</protein>
<dbReference type="SUPFAM" id="SSF46785">
    <property type="entry name" value="Winged helix' DNA-binding domain"/>
    <property type="match status" value="1"/>
</dbReference>
<dbReference type="PRINTS" id="PR00039">
    <property type="entry name" value="HTHLYSR"/>
</dbReference>
<dbReference type="Proteomes" id="UP000000852">
    <property type="component" value="Chromosome"/>
</dbReference>
<keyword evidence="2" id="KW-0805">Transcription regulation</keyword>
<gene>
    <name evidence="6" type="ordered locus">Phep_2421</name>
</gene>
<comment type="similarity">
    <text evidence="1">Belongs to the LysR transcriptional regulatory family.</text>
</comment>
<dbReference type="STRING" id="485917.Phep_2421"/>
<dbReference type="Gene3D" id="1.10.10.10">
    <property type="entry name" value="Winged helix-like DNA-binding domain superfamily/Winged helix DNA-binding domain"/>
    <property type="match status" value="1"/>
</dbReference>
<evidence type="ECO:0000313" key="6">
    <source>
        <dbReference type="EMBL" id="ACU04625.1"/>
    </source>
</evidence>
<dbReference type="InterPro" id="IPR005119">
    <property type="entry name" value="LysR_subst-bd"/>
</dbReference>
<dbReference type="CDD" id="cd08448">
    <property type="entry name" value="PBP2_LTTR_aromatics_like_2"/>
    <property type="match status" value="1"/>
</dbReference>
<evidence type="ECO:0000256" key="1">
    <source>
        <dbReference type="ARBA" id="ARBA00009437"/>
    </source>
</evidence>